<feature type="chain" id="PRO_5046591315" evidence="1">
    <location>
        <begin position="29"/>
        <end position="210"/>
    </location>
</feature>
<dbReference type="InterPro" id="IPR011250">
    <property type="entry name" value="OMP/PagP_B-barrel"/>
</dbReference>
<dbReference type="Gene3D" id="2.40.160.20">
    <property type="match status" value="1"/>
</dbReference>
<gene>
    <name evidence="3" type="ORF">U6A24_10655</name>
</gene>
<keyword evidence="1" id="KW-0732">Signal</keyword>
<dbReference type="RefSeq" id="WP_324180376.1">
    <property type="nucleotide sequence ID" value="NZ_JAYKLX010000005.1"/>
</dbReference>
<evidence type="ECO:0000259" key="2">
    <source>
        <dbReference type="Pfam" id="PF13568"/>
    </source>
</evidence>
<comment type="caution">
    <text evidence="3">The sequence shown here is derived from an EMBL/GenBank/DDBJ whole genome shotgun (WGS) entry which is preliminary data.</text>
</comment>
<keyword evidence="4" id="KW-1185">Reference proteome</keyword>
<protein>
    <submittedName>
        <fullName evidence="3">Porin family protein</fullName>
    </submittedName>
</protein>
<feature type="domain" description="Outer membrane protein beta-barrel" evidence="2">
    <location>
        <begin position="27"/>
        <end position="191"/>
    </location>
</feature>
<dbReference type="InterPro" id="IPR025665">
    <property type="entry name" value="Beta-barrel_OMP_2"/>
</dbReference>
<organism evidence="3 4">
    <name type="scientific">Aquimarina gracilis</name>
    <dbReference type="NCBI Taxonomy" id="874422"/>
    <lineage>
        <taxon>Bacteria</taxon>
        <taxon>Pseudomonadati</taxon>
        <taxon>Bacteroidota</taxon>
        <taxon>Flavobacteriia</taxon>
        <taxon>Flavobacteriales</taxon>
        <taxon>Flavobacteriaceae</taxon>
        <taxon>Aquimarina</taxon>
    </lineage>
</organism>
<sequence>MFNNQKLKKIKKITVALVFTFCVTLAQAQQDTDNKVQFGARAGVNFSTITGDDFEDPNSRTSFYAGLVAESFISEKFALQGEIFYSGQGFDIEETTFAGVTVSPAVEFQVDYIQVPLLAKIYLIEGLNIHAGPQFGFKINEEVDTDPTGDGGDFDTDRIKDFDFQLAAGAEFKLTSGFFIQARYNYGFSEVVEDSDAHNATFSAGIGFMF</sequence>
<dbReference type="Proteomes" id="UP001327027">
    <property type="component" value="Unassembled WGS sequence"/>
</dbReference>
<dbReference type="EMBL" id="JAYKLX010000005">
    <property type="protein sequence ID" value="MEB3345923.1"/>
    <property type="molecule type" value="Genomic_DNA"/>
</dbReference>
<name>A0ABU5ZVN3_9FLAO</name>
<accession>A0ABU5ZVN3</accession>
<dbReference type="SUPFAM" id="SSF56925">
    <property type="entry name" value="OMPA-like"/>
    <property type="match status" value="1"/>
</dbReference>
<proteinExistence type="predicted"/>
<evidence type="ECO:0000256" key="1">
    <source>
        <dbReference type="SAM" id="SignalP"/>
    </source>
</evidence>
<evidence type="ECO:0000313" key="3">
    <source>
        <dbReference type="EMBL" id="MEB3345923.1"/>
    </source>
</evidence>
<reference evidence="3 4" key="1">
    <citation type="journal article" date="2013" name="Int. J. Syst. Evol. Microbiol.">
        <title>Aquimarina gracilis sp. nov., isolated from the gut microflora of a mussel, Mytilus coruscus, and emended description of Aquimarina spongiae.</title>
        <authorList>
            <person name="Park S.C."/>
            <person name="Choe H.N."/>
            <person name="Baik K.S."/>
            <person name="Seong C.N."/>
        </authorList>
    </citation>
    <scope>NUCLEOTIDE SEQUENCE [LARGE SCALE GENOMIC DNA]</scope>
    <source>
        <strain evidence="3 4">PSC32</strain>
    </source>
</reference>
<feature type="signal peptide" evidence="1">
    <location>
        <begin position="1"/>
        <end position="28"/>
    </location>
</feature>
<evidence type="ECO:0000313" key="4">
    <source>
        <dbReference type="Proteomes" id="UP001327027"/>
    </source>
</evidence>
<dbReference type="Pfam" id="PF13568">
    <property type="entry name" value="OMP_b-brl_2"/>
    <property type="match status" value="1"/>
</dbReference>